<protein>
    <submittedName>
        <fullName evidence="1">Uncharacterized protein</fullName>
    </submittedName>
</protein>
<accession>K1QWP4</accession>
<evidence type="ECO:0000313" key="1">
    <source>
        <dbReference type="EMBL" id="EKC38053.1"/>
    </source>
</evidence>
<sequence>MVNGERTQNGNDSETRAQCGRIIRRGERKFEYLKKEAELQKEKLESEQEEIIHKRSNGVSYGGNNQSTKYTYLTRPFTSINIMFEIRDITLDDAGYYNGGSSAEAAWSGGGVVLVVKDKPSTPVITGDLDVEVNRYITLNCSSISTSAPDYYAKLVTLSYTWFVNDTKMDRETRDTIRFNRPQQPLNFMAYSYASGYVNMTWTSGFNGGSEQFFILRMRDDTDWKIIANLTDPGKGGTVNFEHGPLTPGQEIVYRLESYSAKTEVLVNYKSRVEVSRQLSFSYQKSTEDDHDSAGEKFKTLKEVQNTPEFNKVAVEVKILSAKEVSVQIVRELPIQKQEVIVGDSTATMKLTLWDEIVTKLEIGKSYRLNQLSTRLFQNAPEDNDVIEKEGKITQVGLVMHFSCEMCKGKVALPDDDSKFIRCPSCKMKMAKETLQKSMNGTLCFSYGYQKLPEKYNLHRAGGEVDILLLGLTIDVTEVERSQGTDNEEDEDYEPSFDITLREGMDITIAPDDHDDEDDVEEESEDFQPACLSSTCNRIETCEEVQKFPGDHPCITYCSQLLNLARMNMPETCTNKDCGAEVEVVKEVVVSAVYLIWVWLDKKFVGVDKGCSKPLLVYCTNFLISRGLSAEICNKDTGEKARLRQRSRGHFLCVTGGGHITYFDPIFKSESPSQILMQVVYLMYLELKDVPEEDLEEAMENYILCYDNMCQLDSLKATKEDLTLPPPFHMM</sequence>
<name>K1QWP4_MAGGI</name>
<dbReference type="Gene3D" id="2.40.50.140">
    <property type="entry name" value="Nucleic acid-binding proteins"/>
    <property type="match status" value="1"/>
</dbReference>
<dbReference type="InParanoid" id="K1QWP4"/>
<reference evidence="1" key="1">
    <citation type="journal article" date="2012" name="Nature">
        <title>The oyster genome reveals stress adaptation and complexity of shell formation.</title>
        <authorList>
            <person name="Zhang G."/>
            <person name="Fang X."/>
            <person name="Guo X."/>
            <person name="Li L."/>
            <person name="Luo R."/>
            <person name="Xu F."/>
            <person name="Yang P."/>
            <person name="Zhang L."/>
            <person name="Wang X."/>
            <person name="Qi H."/>
            <person name="Xiong Z."/>
            <person name="Que H."/>
            <person name="Xie Y."/>
            <person name="Holland P.W."/>
            <person name="Paps J."/>
            <person name="Zhu Y."/>
            <person name="Wu F."/>
            <person name="Chen Y."/>
            <person name="Wang J."/>
            <person name="Peng C."/>
            <person name="Meng J."/>
            <person name="Yang L."/>
            <person name="Liu J."/>
            <person name="Wen B."/>
            <person name="Zhang N."/>
            <person name="Huang Z."/>
            <person name="Zhu Q."/>
            <person name="Feng Y."/>
            <person name="Mount A."/>
            <person name="Hedgecock D."/>
            <person name="Xu Z."/>
            <person name="Liu Y."/>
            <person name="Domazet-Loso T."/>
            <person name="Du Y."/>
            <person name="Sun X."/>
            <person name="Zhang S."/>
            <person name="Liu B."/>
            <person name="Cheng P."/>
            <person name="Jiang X."/>
            <person name="Li J."/>
            <person name="Fan D."/>
            <person name="Wang W."/>
            <person name="Fu W."/>
            <person name="Wang T."/>
            <person name="Wang B."/>
            <person name="Zhang J."/>
            <person name="Peng Z."/>
            <person name="Li Y."/>
            <person name="Li N."/>
            <person name="Wang J."/>
            <person name="Chen M."/>
            <person name="He Y."/>
            <person name="Tan F."/>
            <person name="Song X."/>
            <person name="Zheng Q."/>
            <person name="Huang R."/>
            <person name="Yang H."/>
            <person name="Du X."/>
            <person name="Chen L."/>
            <person name="Yang M."/>
            <person name="Gaffney P.M."/>
            <person name="Wang S."/>
            <person name="Luo L."/>
            <person name="She Z."/>
            <person name="Ming Y."/>
            <person name="Huang W."/>
            <person name="Zhang S."/>
            <person name="Huang B."/>
            <person name="Zhang Y."/>
            <person name="Qu T."/>
            <person name="Ni P."/>
            <person name="Miao G."/>
            <person name="Wang J."/>
            <person name="Wang Q."/>
            <person name="Steinberg C.E."/>
            <person name="Wang H."/>
            <person name="Li N."/>
            <person name="Qian L."/>
            <person name="Zhang G."/>
            <person name="Li Y."/>
            <person name="Yang H."/>
            <person name="Liu X."/>
            <person name="Wang J."/>
            <person name="Yin Y."/>
            <person name="Wang J."/>
        </authorList>
    </citation>
    <scope>NUCLEOTIDE SEQUENCE [LARGE SCALE GENOMIC DNA]</scope>
    <source>
        <strain evidence="1">05x7-T-G4-1.051#20</strain>
    </source>
</reference>
<dbReference type="InterPro" id="IPR012340">
    <property type="entry name" value="NA-bd_OB-fold"/>
</dbReference>
<proteinExistence type="predicted"/>
<dbReference type="EMBL" id="JH817581">
    <property type="protein sequence ID" value="EKC38053.1"/>
    <property type="molecule type" value="Genomic_DNA"/>
</dbReference>
<dbReference type="SUPFAM" id="SSF50249">
    <property type="entry name" value="Nucleic acid-binding proteins"/>
    <property type="match status" value="1"/>
</dbReference>
<gene>
    <name evidence="1" type="ORF">CGI_10022724</name>
</gene>
<organism evidence="1">
    <name type="scientific">Magallana gigas</name>
    <name type="common">Pacific oyster</name>
    <name type="synonym">Crassostrea gigas</name>
    <dbReference type="NCBI Taxonomy" id="29159"/>
    <lineage>
        <taxon>Eukaryota</taxon>
        <taxon>Metazoa</taxon>
        <taxon>Spiralia</taxon>
        <taxon>Lophotrochozoa</taxon>
        <taxon>Mollusca</taxon>
        <taxon>Bivalvia</taxon>
        <taxon>Autobranchia</taxon>
        <taxon>Pteriomorphia</taxon>
        <taxon>Ostreida</taxon>
        <taxon>Ostreoidea</taxon>
        <taxon>Ostreidae</taxon>
        <taxon>Magallana</taxon>
    </lineage>
</organism>
<dbReference type="AlphaFoldDB" id="K1QWP4"/>
<dbReference type="HOGENOM" id="CLU_379108_0_0_1"/>